<organism evidence="12 13">
    <name type="scientific">Haemonchus contortus</name>
    <name type="common">Barber pole worm</name>
    <dbReference type="NCBI Taxonomy" id="6289"/>
    <lineage>
        <taxon>Eukaryota</taxon>
        <taxon>Metazoa</taxon>
        <taxon>Ecdysozoa</taxon>
        <taxon>Nematoda</taxon>
        <taxon>Chromadorea</taxon>
        <taxon>Rhabditida</taxon>
        <taxon>Rhabditina</taxon>
        <taxon>Rhabditomorpha</taxon>
        <taxon>Strongyloidea</taxon>
        <taxon>Trichostrongylidae</taxon>
        <taxon>Haemonchus</taxon>
    </lineage>
</organism>
<dbReference type="GO" id="GO:0042575">
    <property type="term" value="C:DNA polymerase complex"/>
    <property type="evidence" value="ECO:0007669"/>
    <property type="project" value="UniProtKB-ARBA"/>
</dbReference>
<name>A0A7I5E5U0_HAECO</name>
<dbReference type="Pfam" id="PF17917">
    <property type="entry name" value="RT_RNaseH"/>
    <property type="match status" value="1"/>
</dbReference>
<dbReference type="Pfam" id="PF00665">
    <property type="entry name" value="rve"/>
    <property type="match status" value="1"/>
</dbReference>
<dbReference type="GO" id="GO:0003676">
    <property type="term" value="F:nucleic acid binding"/>
    <property type="evidence" value="ECO:0007669"/>
    <property type="project" value="InterPro"/>
</dbReference>
<dbReference type="InterPro" id="IPR001969">
    <property type="entry name" value="Aspartic_peptidase_AS"/>
</dbReference>
<proteinExistence type="predicted"/>
<evidence type="ECO:0000256" key="2">
    <source>
        <dbReference type="ARBA" id="ARBA00022679"/>
    </source>
</evidence>
<dbReference type="FunFam" id="3.30.420.10:FF:000131">
    <property type="entry name" value="Protein CBG26278"/>
    <property type="match status" value="1"/>
</dbReference>
<feature type="domain" description="Reverse transcriptase" evidence="10">
    <location>
        <begin position="483"/>
        <end position="661"/>
    </location>
</feature>
<dbReference type="PROSITE" id="PS00141">
    <property type="entry name" value="ASP_PROTEASE"/>
    <property type="match status" value="1"/>
</dbReference>
<dbReference type="PANTHER" id="PTHR37984">
    <property type="entry name" value="PROTEIN CBG26694"/>
    <property type="match status" value="1"/>
</dbReference>
<dbReference type="OMA" id="YWINIDK"/>
<evidence type="ECO:0000256" key="3">
    <source>
        <dbReference type="ARBA" id="ARBA00022695"/>
    </source>
</evidence>
<dbReference type="Pfam" id="PF23309">
    <property type="entry name" value="DUF7083"/>
    <property type="match status" value="1"/>
</dbReference>
<feature type="region of interest" description="Disordered" evidence="8">
    <location>
        <begin position="1295"/>
        <end position="1350"/>
    </location>
</feature>
<dbReference type="GO" id="GO:0003964">
    <property type="term" value="F:RNA-directed DNA polymerase activity"/>
    <property type="evidence" value="ECO:0007669"/>
    <property type="project" value="UniProtKB-KW"/>
</dbReference>
<evidence type="ECO:0000259" key="9">
    <source>
        <dbReference type="PROSITE" id="PS50175"/>
    </source>
</evidence>
<dbReference type="FunFam" id="1.10.340.70:FF:000003">
    <property type="entry name" value="Protein CBG25708"/>
    <property type="match status" value="1"/>
</dbReference>
<evidence type="ECO:0000256" key="5">
    <source>
        <dbReference type="ARBA" id="ARBA00022759"/>
    </source>
</evidence>
<dbReference type="Pfam" id="PF00078">
    <property type="entry name" value="RVT_1"/>
    <property type="match status" value="1"/>
</dbReference>
<evidence type="ECO:0000313" key="13">
    <source>
        <dbReference type="WBParaSite" id="HCON_00015710-00001"/>
    </source>
</evidence>
<dbReference type="SUPFAM" id="SSF53098">
    <property type="entry name" value="Ribonuclease H-like"/>
    <property type="match status" value="1"/>
</dbReference>
<dbReference type="InterPro" id="IPR043128">
    <property type="entry name" value="Rev_trsase/Diguanyl_cyclase"/>
</dbReference>
<dbReference type="InterPro" id="IPR055510">
    <property type="entry name" value="DUF7083"/>
</dbReference>
<dbReference type="CDD" id="cd09274">
    <property type="entry name" value="RNase_HI_RT_Ty3"/>
    <property type="match status" value="1"/>
</dbReference>
<feature type="compositionally biased region" description="Basic and acidic residues" evidence="8">
    <location>
        <begin position="259"/>
        <end position="270"/>
    </location>
</feature>
<dbReference type="InterPro" id="IPR001584">
    <property type="entry name" value="Integrase_cat-core"/>
</dbReference>
<dbReference type="Pfam" id="PF17921">
    <property type="entry name" value="Integrase_H2C2"/>
    <property type="match status" value="1"/>
</dbReference>
<dbReference type="Proteomes" id="UP000025227">
    <property type="component" value="Unplaced"/>
</dbReference>
<dbReference type="GO" id="GO:0004519">
    <property type="term" value="F:endonuclease activity"/>
    <property type="evidence" value="ECO:0007669"/>
    <property type="project" value="UniProtKB-KW"/>
</dbReference>
<dbReference type="Pfam" id="PF13650">
    <property type="entry name" value="Asp_protease_2"/>
    <property type="match status" value="1"/>
</dbReference>
<dbReference type="InterPro" id="IPR050951">
    <property type="entry name" value="Retrovirus_Pol_polyprotein"/>
</dbReference>
<evidence type="ECO:0000256" key="4">
    <source>
        <dbReference type="ARBA" id="ARBA00022722"/>
    </source>
</evidence>
<evidence type="ECO:0000256" key="7">
    <source>
        <dbReference type="ARBA" id="ARBA00022918"/>
    </source>
</evidence>
<protein>
    <recommendedName>
        <fullName evidence="1">RNA-directed DNA polymerase</fullName>
        <ecNumber evidence="1">2.7.7.49</ecNumber>
    </recommendedName>
</protein>
<dbReference type="InterPro" id="IPR043502">
    <property type="entry name" value="DNA/RNA_pol_sf"/>
</dbReference>
<dbReference type="PROSITE" id="PS50994">
    <property type="entry name" value="INTEGRASE"/>
    <property type="match status" value="1"/>
</dbReference>
<dbReference type="InterPro" id="IPR000477">
    <property type="entry name" value="RT_dom"/>
</dbReference>
<keyword evidence="2" id="KW-0808">Transferase</keyword>
<evidence type="ECO:0000256" key="8">
    <source>
        <dbReference type="SAM" id="MobiDB-lite"/>
    </source>
</evidence>
<dbReference type="GO" id="GO:0004190">
    <property type="term" value="F:aspartic-type endopeptidase activity"/>
    <property type="evidence" value="ECO:0007669"/>
    <property type="project" value="InterPro"/>
</dbReference>
<evidence type="ECO:0000256" key="6">
    <source>
        <dbReference type="ARBA" id="ARBA00022801"/>
    </source>
</evidence>
<dbReference type="OrthoDB" id="5846553at2759"/>
<keyword evidence="6" id="KW-0378">Hydrolase</keyword>
<feature type="domain" description="Peptidase A2" evidence="9">
    <location>
        <begin position="311"/>
        <end position="344"/>
    </location>
</feature>
<dbReference type="InterPro" id="IPR012337">
    <property type="entry name" value="RNaseH-like_sf"/>
</dbReference>
<feature type="region of interest" description="Disordered" evidence="8">
    <location>
        <begin position="246"/>
        <end position="283"/>
    </location>
</feature>
<dbReference type="Gene3D" id="3.30.70.270">
    <property type="match status" value="2"/>
</dbReference>
<dbReference type="SUPFAM" id="SSF56672">
    <property type="entry name" value="DNA/RNA polymerases"/>
    <property type="match status" value="1"/>
</dbReference>
<reference evidence="13" key="1">
    <citation type="submission" date="2020-12" db="UniProtKB">
        <authorList>
            <consortium name="WormBaseParasite"/>
        </authorList>
    </citation>
    <scope>IDENTIFICATION</scope>
    <source>
        <strain evidence="13">MHco3</strain>
    </source>
</reference>
<dbReference type="Gene3D" id="1.10.340.70">
    <property type="match status" value="1"/>
</dbReference>
<dbReference type="SUPFAM" id="SSF50630">
    <property type="entry name" value="Acid proteases"/>
    <property type="match status" value="1"/>
</dbReference>
<dbReference type="Gene3D" id="3.10.10.10">
    <property type="entry name" value="HIV Type 1 Reverse Transcriptase, subunit A, domain 1"/>
    <property type="match status" value="1"/>
</dbReference>
<dbReference type="InterPro" id="IPR021109">
    <property type="entry name" value="Peptidase_aspartic_dom_sf"/>
</dbReference>
<dbReference type="PROSITE" id="PS50878">
    <property type="entry name" value="RT_POL"/>
    <property type="match status" value="1"/>
</dbReference>
<keyword evidence="3" id="KW-0548">Nucleotidyltransferase</keyword>
<evidence type="ECO:0000313" key="12">
    <source>
        <dbReference type="Proteomes" id="UP000025227"/>
    </source>
</evidence>
<dbReference type="GO" id="GO:0006508">
    <property type="term" value="P:proteolysis"/>
    <property type="evidence" value="ECO:0007669"/>
    <property type="project" value="InterPro"/>
</dbReference>
<dbReference type="FunFam" id="3.10.20.370:FF:000001">
    <property type="entry name" value="Retrovirus-related Pol polyprotein from transposon 17.6-like protein"/>
    <property type="match status" value="1"/>
</dbReference>
<dbReference type="PANTHER" id="PTHR37984:SF5">
    <property type="entry name" value="PROTEIN NYNRIN-LIKE"/>
    <property type="match status" value="1"/>
</dbReference>
<dbReference type="GO" id="GO:0015074">
    <property type="term" value="P:DNA integration"/>
    <property type="evidence" value="ECO:0007669"/>
    <property type="project" value="InterPro"/>
</dbReference>
<feature type="compositionally biased region" description="Low complexity" evidence="8">
    <location>
        <begin position="1316"/>
        <end position="1329"/>
    </location>
</feature>
<accession>A0A7I5E5U0</accession>
<evidence type="ECO:0000259" key="10">
    <source>
        <dbReference type="PROSITE" id="PS50878"/>
    </source>
</evidence>
<dbReference type="PROSITE" id="PS50175">
    <property type="entry name" value="ASP_PROT_RETROV"/>
    <property type="match status" value="1"/>
</dbReference>
<keyword evidence="7" id="KW-0695">RNA-directed DNA polymerase</keyword>
<dbReference type="InterPro" id="IPR041588">
    <property type="entry name" value="Integrase_H2C2"/>
</dbReference>
<dbReference type="InterPro" id="IPR036397">
    <property type="entry name" value="RNaseH_sf"/>
</dbReference>
<keyword evidence="12" id="KW-1185">Reference proteome</keyword>
<feature type="compositionally biased region" description="Basic residues" evidence="8">
    <location>
        <begin position="246"/>
        <end position="258"/>
    </location>
</feature>
<dbReference type="InterPro" id="IPR041373">
    <property type="entry name" value="RT_RNaseH"/>
</dbReference>
<dbReference type="CDD" id="cd01647">
    <property type="entry name" value="RT_LTR"/>
    <property type="match status" value="1"/>
</dbReference>
<keyword evidence="5" id="KW-0255">Endonuclease</keyword>
<sequence>MDALPAVLQAVQKQLDLQGAAIMQLMEKMSTSPTCSVPVVMKDKHTIFDSLHRRIEKFIYDPDRGRTFDIWLRRYQDLFDNECDDLEEKDKTRLLVSRLDEDCHQMLTAAIAPKQPSELSWNEVLEVLERQFGSAKTLFRRRFECFKMRYEGQEFNNYELLVKTKCTDAKLDIIDFDGLQCLLYVAGFQGTDFADYRTRLLRKLDQSEKVTLKDLTAECQLIKSYKEDSRMLEGVPSVNFIRHKKRFRSKKKSKSRERQKKELNDLHSSEWKPQSGPTTSRRRHRHINNVIAALKRDDHPHLDVAINGHPAQLLLDTGSEITIISESTWKLLGSPQLQSTDVTGYVANGTTLKIRGYFETDFTVANSSGGRFNGHGTCFVTEDNCNVFGMPWIKQLPDLYRAVRRYQVHRTIVVDHVATSRDATVAKLKAMFPDVFKSGLGRCTTTKATLKLRTDALPVFKKKRPVPYANVEVLDKEINRLLAEDVLSPVTYSKWAAPIVVVKKANGTLRLCADYSTGLNDALMLHQHPLPTPEDVFAKLNGGTIFTQIDFADAYLQVEVDEASKGLLTINTHRGLFRYNRLPFGVKSAPGIFQQIMDSMTAGLEGCAAYLDDVIVTGRTIEEHAANLEALFERINQFGFHVRMEKCSFLMHQIRYLGNIIDADGRRPDPGKVEVIKKMPPPQDIQQVRSFLGLLNYYGAFVEEMHQLRAPLDKLLKKDAHFNWSPECQRAFDRAKEILSSDLLLTHYDPSKEIVVAADASEYGIGAVISHRFSNGSEKPIYHACRTLTAAERKYGQVEKEGLALVFAVRKFHRYLHGRHFKLLTDHKPLLAIFGNKKGIPVYTANRLQRWSLLMLNYNFTIEHRTSNNFGQADALSRLIAEQTTPPEDVIMAKINVDAINLFMDASTKLPVTADAVAEETLKDIQLKEVLQCVQTGRWPKKPKDELLRFNSMRNTLTTHRGCLLFGDRIVIPKKLQAAVLTDLHDGHPGMSRMKMLAREYCYWINIDKDIEEKVKSCNRCQEVAKSPVKTTLCPWPIEDRPWNRVHADFAGPVDGRMFLVVVDAFSKWPEIVEMSTTSSPATIKELRQLFSQFGYPETLVTDNGTQFTSREFSDFCHRNGIKHLRSPPFHPQSNGQAERFVDTFKRTLYKLRGEGTVQEALQTFLFNYRRTPCPTLSGRSPAEVFLGRRLRSTLTLLQPREASLEHRRNPKMEAQFNRHHGAHQRTFKPDDIVWTRDYRAGYPRWIKGRVRFRHGQCIYDVQVDDQLWRRQANQLRPSLDTALTTLNDQFDLPLLPCNTNDTPTQGQGAGTNEDSSSTPSAVVPAASPRRSRSRRPPVRLQVNPKKKTYTDGIRLGREVLDPWL</sequence>
<dbReference type="InterPro" id="IPR001995">
    <property type="entry name" value="Peptidase_A2_cat"/>
</dbReference>
<evidence type="ECO:0000256" key="1">
    <source>
        <dbReference type="ARBA" id="ARBA00012493"/>
    </source>
</evidence>
<feature type="compositionally biased region" description="Polar residues" evidence="8">
    <location>
        <begin position="1298"/>
        <end position="1315"/>
    </location>
</feature>
<dbReference type="Gene3D" id="2.40.70.10">
    <property type="entry name" value="Acid Proteases"/>
    <property type="match status" value="1"/>
</dbReference>
<evidence type="ECO:0000259" key="11">
    <source>
        <dbReference type="PROSITE" id="PS50994"/>
    </source>
</evidence>
<dbReference type="WBParaSite" id="HCON_00015710-00001">
    <property type="protein sequence ID" value="HCON_00015710-00001"/>
    <property type="gene ID" value="HCON_00015710"/>
</dbReference>
<keyword evidence="4" id="KW-0540">Nuclease</keyword>
<dbReference type="Gene3D" id="3.30.420.10">
    <property type="entry name" value="Ribonuclease H-like superfamily/Ribonuclease H"/>
    <property type="match status" value="1"/>
</dbReference>
<dbReference type="EC" id="2.7.7.49" evidence="1"/>
<dbReference type="FunFam" id="3.30.70.270:FF:000020">
    <property type="entry name" value="Transposon Tf2-6 polyprotein-like Protein"/>
    <property type="match status" value="1"/>
</dbReference>
<feature type="domain" description="Integrase catalytic" evidence="11">
    <location>
        <begin position="1038"/>
        <end position="1190"/>
    </location>
</feature>